<dbReference type="Proteomes" id="UP001597469">
    <property type="component" value="Unassembled WGS sequence"/>
</dbReference>
<feature type="domain" description="PKD/Chitinase" evidence="2">
    <location>
        <begin position="160"/>
        <end position="243"/>
    </location>
</feature>
<feature type="region of interest" description="Disordered" evidence="1">
    <location>
        <begin position="584"/>
        <end position="606"/>
    </location>
</feature>
<dbReference type="SMART" id="SM00736">
    <property type="entry name" value="CADG"/>
    <property type="match status" value="2"/>
</dbReference>
<evidence type="ECO:0000256" key="1">
    <source>
        <dbReference type="SAM" id="MobiDB-lite"/>
    </source>
</evidence>
<feature type="domain" description="PKD/Chitinase" evidence="2">
    <location>
        <begin position="601"/>
        <end position="681"/>
    </location>
</feature>
<feature type="domain" description="PKD/Chitinase" evidence="2">
    <location>
        <begin position="1644"/>
        <end position="1718"/>
    </location>
</feature>
<dbReference type="InterPro" id="IPR006644">
    <property type="entry name" value="Cadg"/>
</dbReference>
<feature type="domain" description="Dystroglycan-type cadherin-like" evidence="3">
    <location>
        <begin position="1631"/>
        <end position="1722"/>
    </location>
</feature>
<organism evidence="4 5">
    <name type="scientific">Spirosoma soli</name>
    <dbReference type="NCBI Taxonomy" id="1770529"/>
    <lineage>
        <taxon>Bacteria</taxon>
        <taxon>Pseudomonadati</taxon>
        <taxon>Bacteroidota</taxon>
        <taxon>Cytophagia</taxon>
        <taxon>Cytophagales</taxon>
        <taxon>Cytophagaceae</taxon>
        <taxon>Spirosoma</taxon>
    </lineage>
</organism>
<evidence type="ECO:0000259" key="3">
    <source>
        <dbReference type="SMART" id="SM00736"/>
    </source>
</evidence>
<dbReference type="Pfam" id="PF05345">
    <property type="entry name" value="He_PIG"/>
    <property type="match status" value="2"/>
</dbReference>
<name>A0ABW5LWN3_9BACT</name>
<evidence type="ECO:0000313" key="5">
    <source>
        <dbReference type="Proteomes" id="UP001597469"/>
    </source>
</evidence>
<feature type="domain" description="Dystroglycan-type cadherin-like" evidence="3">
    <location>
        <begin position="1814"/>
        <end position="1906"/>
    </location>
</feature>
<dbReference type="InterPro" id="IPR013783">
    <property type="entry name" value="Ig-like_fold"/>
</dbReference>
<dbReference type="InterPro" id="IPR015919">
    <property type="entry name" value="Cadherin-like_sf"/>
</dbReference>
<keyword evidence="5" id="KW-1185">Reference proteome</keyword>
<feature type="region of interest" description="Disordered" evidence="1">
    <location>
        <begin position="1451"/>
        <end position="1472"/>
    </location>
</feature>
<dbReference type="EMBL" id="JBHULN010000001">
    <property type="protein sequence ID" value="MFD2569034.1"/>
    <property type="molecule type" value="Genomic_DNA"/>
</dbReference>
<evidence type="ECO:0000313" key="4">
    <source>
        <dbReference type="EMBL" id="MFD2569034.1"/>
    </source>
</evidence>
<evidence type="ECO:0000259" key="2">
    <source>
        <dbReference type="SMART" id="SM00089"/>
    </source>
</evidence>
<dbReference type="InterPro" id="IPR022409">
    <property type="entry name" value="PKD/Chitinase_dom"/>
</dbReference>
<proteinExistence type="predicted"/>
<comment type="caution">
    <text evidence="4">The sequence shown here is derived from an EMBL/GenBank/DDBJ whole genome shotgun (WGS) entry which is preliminary data.</text>
</comment>
<dbReference type="Gene3D" id="2.60.40.10">
    <property type="entry name" value="Immunoglobulins"/>
    <property type="match status" value="4"/>
</dbReference>
<feature type="domain" description="PKD/Chitinase" evidence="2">
    <location>
        <begin position="1827"/>
        <end position="1902"/>
    </location>
</feature>
<dbReference type="SUPFAM" id="SSF49313">
    <property type="entry name" value="Cadherin-like"/>
    <property type="match status" value="2"/>
</dbReference>
<sequence length="2086" mass="207786">MNHFSYRPAPDKLLWSASWLGQLRWGVVLLLITLSVRVNAQTAPASITVTGGCLGGTYVLNKFADPYENTNRPAYRGIGAFTLTPQSGSPTTYSNETVDVYYVPSASKWVLSTGGLIALSNASTSAQPPTTGWVTETNAQFGNCNQTTPFNAATGTASVTPTVVAAVCVGSPVSFTATSTNLTSPVSYTWSSSPAGFSGSGNVFTQNAPNVGSQTTFTVSVTAIASGGAQRAIASASVTVKPAPTITVGVGSNPTSCGGTNGSIAFTTANLPDGSYSLSYTGTGTPKNVTVSGNAFTLTGLPAGNYSNFSVTNNGCTGSVATTRTLSDPPAPILTVGAATSTSTCGAANGSIAFTTANLGNGNYTLNYTGPSGASSKTVTVASNAFSLTGLSAGSYSNFSITNNGCTGSAATARTVSDPAQPIASVSANQTLCTGTSATLSATATNGTGVWSVLSGPSTASAQFNNTASASASFTPAGGAGTYTLLWTVTSGNCTPATADVTVTVNLQPTLTLGAGVNPASCGGNSGSIAFTTNLPDGLYSLTYTGTGSPKTVTVNSGTFSLTGLSASSYSNFAISNNGCTGSTATSRTLSDPPTPTLTVGSATNPTSCSGTNGNIAFTTTNLPDGPYSLSYTGAGSPKTITVSGNAFSLTGLSAGSYSNFAITNNGCTGSAATSRTLSDPAAPTLTLGASVNPTTCGGAEGSIAFTTANLPDGPYSLSYTGTGNPKTITVSGNAFSLTGLTAGTYSNFSISNNGCLGSVATSRTLSGPLQPTLTVANTANPSTCGAADGSIGFTTNLPNGPYSLTYTGAGSPKTITVTGGAFSLTGLSAGIYSSFSITSNGCVGSTPTSTTLSDPAQPIASVGANQSLCTGTTATLSATATNGTGVWSVVSGPSTASSQFSNTASASASFTPAGGAGTYTLRWTVTSGNCTPATAELTVTVNLQPTLTLGTPVSPATCGGATGSIAFTTNLPDGPYSLSYTGAGSPRTVTVSGGAFTLAGLTAGSYSNFAISNNGCTGSVATSRTLSDPAAPTLTLGASVNPTTCGGAEGSIAFTTTNLPDGPYSLTYTGTGSPKIITVSSNAFSLTGLAAGTYSNFAISNNGCIGSVATARTLSDPLQPTLTVGSATNPTTCGASNGSIAFTTTNLPDGPYSLTYTGADSPKVVSIIGGAFSLTGLVAGSYSNFAIGNNGCVGSAATTRLLSDPGPVLTVGSSTDPTTCGASNGGIAFTVTNLPDGPYSLTYSGAGSPQTVTVSSGAFSLTGLPAGSYSNFAIGNNGCIGSAATTRLLSDPGPTLTVGSATNPTTCGASTGSIAFTTTNLPDGPYSLTYTGAGSPKVVTVISGAFSLTGLVAGSYSNFAIGNNGCVGSAATTRLLSDPAAPMAGLINNGPFSCTTVSITLTASGGVSYAFSSGAAQIGGSIGSTATVTSAGTYSVIVTGANGCTASASTTVGGSNDVPPSPDLSSRTVSQNSGDLTLTATNCSGTLNWTGPASTSGTGSIVVPTSTVGSFIYSATCVLGACSSTPTNFTITVTPAGNQPLQLVTPLYNCRTGSITFQTLGGNGSLIEYRAVGVTDWSPNPSQTVDAALRADVNSSGLLQLMARQNGTVVMLDFDFRAFCAGSNGNQPPQVMVPIANQQATQGSGFSFTIPAGTFTDPENQTLTLSVQGLPSGLTFTGGNTISGTPTQSGTFPLLLTATDPGGLSANTTFQLIVAPSGAVQPLVLIEPLYNCQTGAITFRTTGGDGSLIEYRAVGVTDWSPNPSQTVDAALREDLGSSSVLTLMARQNGVMVTLAFDFRAFCQNVPINNLPPVFHGPLASQLGTQGQAFSYQIPQAAFSDPENGLLTYAATGLPAGLSFTAGSRTISGTPTQAGSFTVTITATDPQNASISGQMVLVIEPTGTGPLPLQLVTPLYNCQTGAITFQTTGGDGSLIEFRAVGVTDWSASPNHTVDAPLRQDLNSSPVLTLMARQNGTIVMLNFDFRAFCAQGGRLIAKDSERQPLQVTVLGNPVVGEQVEVDIKGAQGQPLQLVLTDTKGHSITDKSVPVATGHELHTLKIGRSVGGLLLLRVSTPTQQQVIKVVVR</sequence>
<dbReference type="RefSeq" id="WP_381517406.1">
    <property type="nucleotide sequence ID" value="NZ_JBHULN010000001.1"/>
</dbReference>
<gene>
    <name evidence="4" type="ORF">ACFSUS_00210</name>
</gene>
<dbReference type="SMART" id="SM00089">
    <property type="entry name" value="PKD"/>
    <property type="match status" value="4"/>
</dbReference>
<accession>A0ABW5LWN3</accession>
<reference evidence="5" key="1">
    <citation type="journal article" date="2019" name="Int. J. Syst. Evol. Microbiol.">
        <title>The Global Catalogue of Microorganisms (GCM) 10K type strain sequencing project: providing services to taxonomists for standard genome sequencing and annotation.</title>
        <authorList>
            <consortium name="The Broad Institute Genomics Platform"/>
            <consortium name="The Broad Institute Genome Sequencing Center for Infectious Disease"/>
            <person name="Wu L."/>
            <person name="Ma J."/>
        </authorList>
    </citation>
    <scope>NUCLEOTIDE SEQUENCE [LARGE SCALE GENOMIC DNA]</scope>
    <source>
        <strain evidence="5">KCTC 42805</strain>
    </source>
</reference>
<protein>
    <submittedName>
        <fullName evidence="4">Ig domain-containing protein</fullName>
    </submittedName>
</protein>